<dbReference type="EMBL" id="JAPDHZ010000003">
    <property type="protein sequence ID" value="MDG0791810.1"/>
    <property type="molecule type" value="Genomic_DNA"/>
</dbReference>
<name>A0A9X4QNQ2_9BACL</name>
<comment type="caution">
    <text evidence="2">The sequence shown here is derived from an EMBL/GenBank/DDBJ whole genome shotgun (WGS) entry which is preliminary data.</text>
</comment>
<proteinExistence type="predicted"/>
<organism evidence="2 3">
    <name type="scientific">Cohnella ginsengisoli</name>
    <dbReference type="NCBI Taxonomy" id="425004"/>
    <lineage>
        <taxon>Bacteria</taxon>
        <taxon>Bacillati</taxon>
        <taxon>Bacillota</taxon>
        <taxon>Bacilli</taxon>
        <taxon>Bacillales</taxon>
        <taxon>Paenibacillaceae</taxon>
        <taxon>Cohnella</taxon>
    </lineage>
</organism>
<keyword evidence="1" id="KW-0812">Transmembrane</keyword>
<dbReference type="Proteomes" id="UP001153387">
    <property type="component" value="Unassembled WGS sequence"/>
</dbReference>
<accession>A0A9X4QNQ2</accession>
<evidence type="ECO:0000313" key="3">
    <source>
        <dbReference type="Proteomes" id="UP001153387"/>
    </source>
</evidence>
<dbReference type="RefSeq" id="WP_277565657.1">
    <property type="nucleotide sequence ID" value="NZ_JAPDHZ010000003.1"/>
</dbReference>
<feature type="transmembrane region" description="Helical" evidence="1">
    <location>
        <begin position="20"/>
        <end position="40"/>
    </location>
</feature>
<gene>
    <name evidence="2" type="ORF">OMP38_13780</name>
</gene>
<reference evidence="2 3" key="1">
    <citation type="submission" date="2022-10" db="EMBL/GenBank/DDBJ databases">
        <title>Comparative genomic analysis of Cohnella hashimotonis sp. nov., isolated from the International Space Station.</title>
        <authorList>
            <person name="Simpson A."/>
            <person name="Venkateswaran K."/>
        </authorList>
    </citation>
    <scope>NUCLEOTIDE SEQUENCE [LARGE SCALE GENOMIC DNA]</scope>
    <source>
        <strain evidence="2 3">DSM 18997</strain>
    </source>
</reference>
<evidence type="ECO:0000256" key="1">
    <source>
        <dbReference type="SAM" id="Phobius"/>
    </source>
</evidence>
<keyword evidence="1" id="KW-0472">Membrane</keyword>
<keyword evidence="3" id="KW-1185">Reference proteome</keyword>
<keyword evidence="1" id="KW-1133">Transmembrane helix</keyword>
<protein>
    <submittedName>
        <fullName evidence="2">Uncharacterized protein</fullName>
    </submittedName>
</protein>
<sequence length="146" mass="16924">MKLGFASKRFRQFTFKHRIISIFFLIVLIPFVCLGLASLFTINSILVNKVGTSLQSNLKQDLLILDNTLNNLNHVSQQLAFGGGTNRILEQLQEETSRFEIIRLRNEMKYELNVVTFSNPNVGLTLYYNQDTGEYDFENFMVRESF</sequence>
<evidence type="ECO:0000313" key="2">
    <source>
        <dbReference type="EMBL" id="MDG0791810.1"/>
    </source>
</evidence>
<dbReference type="AlphaFoldDB" id="A0A9X4QNQ2"/>